<dbReference type="AlphaFoldDB" id="A0A1H3F2G3"/>
<evidence type="ECO:0000313" key="4">
    <source>
        <dbReference type="Proteomes" id="UP000199170"/>
    </source>
</evidence>
<sequence>MPVRGDPGAGTHPNTMEGKFIIVIALLVAIGGGVAVVGGDLLPGGDGASAEPFPTQTATATPSTETATDGNGTTATATPRPPFGFAIENIENCGQTCRDVTSTLRNQQDTTAEDVTVYTRIFAGQGTDGDVVWQGNESVGTLGAGESYTTTRQVELSFSEALKIQNDDGWITVQTTVETADQTVTFSDERQVA</sequence>
<dbReference type="Proteomes" id="UP000199170">
    <property type="component" value="Unassembled WGS sequence"/>
</dbReference>
<evidence type="ECO:0000256" key="1">
    <source>
        <dbReference type="SAM" id="MobiDB-lite"/>
    </source>
</evidence>
<keyword evidence="4" id="KW-1185">Reference proteome</keyword>
<feature type="transmembrane region" description="Helical" evidence="2">
    <location>
        <begin position="20"/>
        <end position="42"/>
    </location>
</feature>
<keyword evidence="2" id="KW-1133">Transmembrane helix</keyword>
<reference evidence="4" key="1">
    <citation type="submission" date="2016-10" db="EMBL/GenBank/DDBJ databases">
        <authorList>
            <person name="Varghese N."/>
            <person name="Submissions S."/>
        </authorList>
    </citation>
    <scope>NUCLEOTIDE SEQUENCE [LARGE SCALE GENOMIC DNA]</scope>
    <source>
        <strain evidence="4">CGMCC 1.10118</strain>
    </source>
</reference>
<accession>A0A1H3F2G3</accession>
<keyword evidence="2" id="KW-0812">Transmembrane</keyword>
<keyword evidence="2" id="KW-0472">Membrane</keyword>
<organism evidence="3 4">
    <name type="scientific">Halobellus clavatus</name>
    <dbReference type="NCBI Taxonomy" id="660517"/>
    <lineage>
        <taxon>Archaea</taxon>
        <taxon>Methanobacteriati</taxon>
        <taxon>Methanobacteriota</taxon>
        <taxon>Stenosarchaea group</taxon>
        <taxon>Halobacteria</taxon>
        <taxon>Halobacteriales</taxon>
        <taxon>Haloferacaceae</taxon>
        <taxon>Halobellus</taxon>
    </lineage>
</organism>
<evidence type="ECO:0000256" key="2">
    <source>
        <dbReference type="SAM" id="Phobius"/>
    </source>
</evidence>
<protein>
    <submittedName>
        <fullName evidence="3">Uncharacterized protein</fullName>
    </submittedName>
</protein>
<proteinExistence type="predicted"/>
<feature type="region of interest" description="Disordered" evidence="1">
    <location>
        <begin position="47"/>
        <end position="78"/>
    </location>
</feature>
<evidence type="ECO:0000313" key="3">
    <source>
        <dbReference type="EMBL" id="SDX84384.1"/>
    </source>
</evidence>
<feature type="compositionally biased region" description="Low complexity" evidence="1">
    <location>
        <begin position="48"/>
        <end position="78"/>
    </location>
</feature>
<name>A0A1H3F2G3_9EURY</name>
<gene>
    <name evidence="3" type="ORF">SAMN04487946_10360</name>
</gene>
<dbReference type="STRING" id="660517.SAMN04487946_10360"/>
<dbReference type="EMBL" id="FNPB01000003">
    <property type="protein sequence ID" value="SDX84384.1"/>
    <property type="molecule type" value="Genomic_DNA"/>
</dbReference>